<dbReference type="RefSeq" id="WP_085864624.1">
    <property type="nucleotide sequence ID" value="NZ_FWFT01000003.1"/>
</dbReference>
<gene>
    <name evidence="2" type="ORF">PSJ8397_02214</name>
</gene>
<feature type="transmembrane region" description="Helical" evidence="1">
    <location>
        <begin position="95"/>
        <end position="116"/>
    </location>
</feature>
<proteinExistence type="predicted"/>
<dbReference type="AlphaFoldDB" id="A0A1Y5SNU3"/>
<name>A0A1Y5SNU3_9RHOB</name>
<reference evidence="2 3" key="1">
    <citation type="submission" date="2017-03" db="EMBL/GenBank/DDBJ databases">
        <authorList>
            <person name="Afonso C.L."/>
            <person name="Miller P.J."/>
            <person name="Scott M.A."/>
            <person name="Spackman E."/>
            <person name="Goraichik I."/>
            <person name="Dimitrov K.M."/>
            <person name="Suarez D.L."/>
            <person name="Swayne D.E."/>
        </authorList>
    </citation>
    <scope>NUCLEOTIDE SEQUENCE [LARGE SCALE GENOMIC DNA]</scope>
    <source>
        <strain evidence="2 3">CECT 8397</strain>
    </source>
</reference>
<keyword evidence="3" id="KW-1185">Reference proteome</keyword>
<dbReference type="OrthoDB" id="5897352at2"/>
<evidence type="ECO:0000313" key="2">
    <source>
        <dbReference type="EMBL" id="SLN43324.1"/>
    </source>
</evidence>
<keyword evidence="1" id="KW-0812">Transmembrane</keyword>
<keyword evidence="1" id="KW-1133">Transmembrane helix</keyword>
<evidence type="ECO:0000256" key="1">
    <source>
        <dbReference type="SAM" id="Phobius"/>
    </source>
</evidence>
<dbReference type="Proteomes" id="UP000193623">
    <property type="component" value="Unassembled WGS sequence"/>
</dbReference>
<accession>A0A1Y5SNU3</accession>
<dbReference type="NCBIfam" id="NF033632">
    <property type="entry name" value="SLATT_4"/>
    <property type="match status" value="1"/>
</dbReference>
<evidence type="ECO:0000313" key="3">
    <source>
        <dbReference type="Proteomes" id="UP000193623"/>
    </source>
</evidence>
<protein>
    <recommendedName>
        <fullName evidence="4">SMODS and SLOG-associating 2TM effector domain-containing protein</fullName>
    </recommendedName>
</protein>
<sequence>MAGKYDQGLLLQLNTEEASAERTLELLRIWSQRLLRGSVAHFNASMKYERREKLLSVFNIFAAIIVLFFSASPEFQSMFTHSLAPDGSITRDAQSAWTLTSVADACLPFVALSVVLSSTYQYISQYPNRAARHKQAAIEFANLRRKIERYSVRIAIHPEAVHALNRTYNSIAKHHPLVPNGLWKYAEKKAEPELKQILEFFENRGSA</sequence>
<evidence type="ECO:0008006" key="4">
    <source>
        <dbReference type="Google" id="ProtNLM"/>
    </source>
</evidence>
<organism evidence="2 3">
    <name type="scientific">Pseudooctadecabacter jejudonensis</name>
    <dbReference type="NCBI Taxonomy" id="1391910"/>
    <lineage>
        <taxon>Bacteria</taxon>
        <taxon>Pseudomonadati</taxon>
        <taxon>Pseudomonadota</taxon>
        <taxon>Alphaproteobacteria</taxon>
        <taxon>Rhodobacterales</taxon>
        <taxon>Paracoccaceae</taxon>
        <taxon>Pseudooctadecabacter</taxon>
    </lineage>
</organism>
<dbReference type="EMBL" id="FWFT01000003">
    <property type="protein sequence ID" value="SLN43324.1"/>
    <property type="molecule type" value="Genomic_DNA"/>
</dbReference>
<feature type="transmembrane region" description="Helical" evidence="1">
    <location>
        <begin position="54"/>
        <end position="75"/>
    </location>
</feature>
<keyword evidence="1" id="KW-0472">Membrane</keyword>